<accession>A0A183DFV0</accession>
<organism evidence="1">
    <name type="scientific">Gongylonema pulchrum</name>
    <dbReference type="NCBI Taxonomy" id="637853"/>
    <lineage>
        <taxon>Eukaryota</taxon>
        <taxon>Metazoa</taxon>
        <taxon>Ecdysozoa</taxon>
        <taxon>Nematoda</taxon>
        <taxon>Chromadorea</taxon>
        <taxon>Rhabditida</taxon>
        <taxon>Spirurina</taxon>
        <taxon>Spiruromorpha</taxon>
        <taxon>Spiruroidea</taxon>
        <taxon>Gongylonematidae</taxon>
        <taxon>Gongylonema</taxon>
    </lineage>
</organism>
<reference evidence="1" key="1">
    <citation type="submission" date="2016-06" db="UniProtKB">
        <authorList>
            <consortium name="WormBaseParasite"/>
        </authorList>
    </citation>
    <scope>IDENTIFICATION</scope>
</reference>
<evidence type="ECO:0000313" key="1">
    <source>
        <dbReference type="WBParaSite" id="GPUH_0000760001-mRNA-1"/>
    </source>
</evidence>
<protein>
    <submittedName>
        <fullName evidence="1">Secreted protein</fullName>
    </submittedName>
</protein>
<dbReference type="AlphaFoldDB" id="A0A183DFV0"/>
<proteinExistence type="predicted"/>
<dbReference type="WBParaSite" id="GPUH_0000760001-mRNA-1">
    <property type="protein sequence ID" value="GPUH_0000760001-mRNA-1"/>
    <property type="gene ID" value="GPUH_0000760001"/>
</dbReference>
<sequence length="110" mass="12885">LMLYQVLASQLRKERTHFWILKMAMITRLTSKMSQWSQKMLIMPLQPAITAVNHSSHIDRAQFTRFLKMRSKMMAKSTPTRSFTVKFSIAYHSDKLINCTSFLFRAGLNL</sequence>
<name>A0A183DFV0_9BILA</name>